<sequence>MVENRAYRRNQKKKDQRKPVSSSLKERLFAYIFLGSLVLIATFLGFYIFMPGIFNAQSYQPMPNKNEVLDHSFVCMVNNSYKGREMIPVFIGDKTYYGCCPSCEQKLKNRPHLYHVNDPLTGETVDKANAFITFDPKRYPRVLYFKSLQNAETYLDVDLEIPEDTTQTKPNEQNQFK</sequence>
<protein>
    <submittedName>
        <fullName evidence="2">TRASH domain-containing protein</fullName>
    </submittedName>
</protein>
<gene>
    <name evidence="2" type="ORF">ACHKAR_07840</name>
</gene>
<evidence type="ECO:0000256" key="1">
    <source>
        <dbReference type="SAM" id="Phobius"/>
    </source>
</evidence>
<comment type="caution">
    <text evidence="2">The sequence shown here is derived from an EMBL/GenBank/DDBJ whole genome shotgun (WGS) entry which is preliminary data.</text>
</comment>
<evidence type="ECO:0000313" key="2">
    <source>
        <dbReference type="EMBL" id="MFH6983343.1"/>
    </source>
</evidence>
<evidence type="ECO:0000313" key="3">
    <source>
        <dbReference type="Proteomes" id="UP001610063"/>
    </source>
</evidence>
<keyword evidence="1" id="KW-1133">Transmembrane helix</keyword>
<name>A0ABW7N6W6_9BACT</name>
<dbReference type="RefSeq" id="WP_395416920.1">
    <property type="nucleotide sequence ID" value="NZ_JBIPKE010000015.1"/>
</dbReference>
<proteinExistence type="predicted"/>
<keyword evidence="3" id="KW-1185">Reference proteome</keyword>
<dbReference type="EMBL" id="JBIPKE010000015">
    <property type="protein sequence ID" value="MFH6983343.1"/>
    <property type="molecule type" value="Genomic_DNA"/>
</dbReference>
<accession>A0ABW7N6W6</accession>
<reference evidence="2 3" key="1">
    <citation type="journal article" date="2013" name="Int. J. Syst. Evol. Microbiol.">
        <title>Marinoscillum luteum sp. nov., isolated from marine sediment.</title>
        <authorList>
            <person name="Cha I.T."/>
            <person name="Park S.J."/>
            <person name="Kim S.J."/>
            <person name="Kim J.G."/>
            <person name="Jung M.Y."/>
            <person name="Shin K.S."/>
            <person name="Kwon K.K."/>
            <person name="Yang S.H."/>
            <person name="Seo Y.S."/>
            <person name="Rhee S.K."/>
        </authorList>
    </citation>
    <scope>NUCLEOTIDE SEQUENCE [LARGE SCALE GENOMIC DNA]</scope>
    <source>
        <strain evidence="2 3">KCTC 23939</strain>
    </source>
</reference>
<feature type="transmembrane region" description="Helical" evidence="1">
    <location>
        <begin position="28"/>
        <end position="50"/>
    </location>
</feature>
<dbReference type="Proteomes" id="UP001610063">
    <property type="component" value="Unassembled WGS sequence"/>
</dbReference>
<organism evidence="2 3">
    <name type="scientific">Marinoscillum luteum</name>
    <dbReference type="NCBI Taxonomy" id="861051"/>
    <lineage>
        <taxon>Bacteria</taxon>
        <taxon>Pseudomonadati</taxon>
        <taxon>Bacteroidota</taxon>
        <taxon>Cytophagia</taxon>
        <taxon>Cytophagales</taxon>
        <taxon>Reichenbachiellaceae</taxon>
        <taxon>Marinoscillum</taxon>
    </lineage>
</organism>
<keyword evidence="1" id="KW-0812">Transmembrane</keyword>
<keyword evidence="1" id="KW-0472">Membrane</keyword>